<name>A0A1G8NX26_ANEMI</name>
<sequence length="53" mass="6335">MDVKDWALTIAAVLGSIKLGFEIAEQIRERSERKKKKKKRIQNKKRPTKKRKR</sequence>
<accession>A0A1G8NX26</accession>
<reference evidence="2 3" key="1">
    <citation type="submission" date="2016-10" db="EMBL/GenBank/DDBJ databases">
        <authorList>
            <person name="de Groot N.N."/>
        </authorList>
    </citation>
    <scope>NUCLEOTIDE SEQUENCE [LARGE SCALE GENOMIC DNA]</scope>
    <source>
        <strain evidence="2 3">DSM 2895</strain>
    </source>
</reference>
<dbReference type="RefSeq" id="WP_158502397.1">
    <property type="nucleotide sequence ID" value="NZ_BJOA01000103.1"/>
</dbReference>
<feature type="compositionally biased region" description="Basic residues" evidence="1">
    <location>
        <begin position="33"/>
        <end position="53"/>
    </location>
</feature>
<evidence type="ECO:0000313" key="3">
    <source>
        <dbReference type="Proteomes" id="UP000182836"/>
    </source>
</evidence>
<gene>
    <name evidence="2" type="ORF">SAMN04487909_108151</name>
</gene>
<organism evidence="2 3">
    <name type="scientific">Aneurinibacillus migulanus</name>
    <name type="common">Bacillus migulanus</name>
    <dbReference type="NCBI Taxonomy" id="47500"/>
    <lineage>
        <taxon>Bacteria</taxon>
        <taxon>Bacillati</taxon>
        <taxon>Bacillota</taxon>
        <taxon>Bacilli</taxon>
        <taxon>Bacillales</taxon>
        <taxon>Paenibacillaceae</taxon>
        <taxon>Aneurinibacillus group</taxon>
        <taxon>Aneurinibacillus</taxon>
    </lineage>
</organism>
<dbReference type="GeneID" id="43759419"/>
<evidence type="ECO:0000256" key="1">
    <source>
        <dbReference type="SAM" id="MobiDB-lite"/>
    </source>
</evidence>
<dbReference type="Proteomes" id="UP000182836">
    <property type="component" value="Unassembled WGS sequence"/>
</dbReference>
<dbReference type="AlphaFoldDB" id="A0A1G8NX26"/>
<proteinExistence type="predicted"/>
<protein>
    <submittedName>
        <fullName evidence="2">Uncharacterized protein</fullName>
    </submittedName>
</protein>
<feature type="region of interest" description="Disordered" evidence="1">
    <location>
        <begin position="29"/>
        <end position="53"/>
    </location>
</feature>
<evidence type="ECO:0000313" key="2">
    <source>
        <dbReference type="EMBL" id="SDI84715.1"/>
    </source>
</evidence>
<dbReference type="EMBL" id="FNED01000008">
    <property type="protein sequence ID" value="SDI84715.1"/>
    <property type="molecule type" value="Genomic_DNA"/>
</dbReference>